<gene>
    <name evidence="1" type="ORF">CEUTPL_LOCUS10666</name>
</gene>
<sequence length="91" mass="10451">MCENVETGVEEAAANACALLLPEKSKERYTFIYSKFKEWQAVKHLNIVDENALLAYFFERSQHLKSPASLWSEYSMLKTTLSINDSIDSKK</sequence>
<organism evidence="1 2">
    <name type="scientific">Ceutorhynchus assimilis</name>
    <name type="common">cabbage seed weevil</name>
    <dbReference type="NCBI Taxonomy" id="467358"/>
    <lineage>
        <taxon>Eukaryota</taxon>
        <taxon>Metazoa</taxon>
        <taxon>Ecdysozoa</taxon>
        <taxon>Arthropoda</taxon>
        <taxon>Hexapoda</taxon>
        <taxon>Insecta</taxon>
        <taxon>Pterygota</taxon>
        <taxon>Neoptera</taxon>
        <taxon>Endopterygota</taxon>
        <taxon>Coleoptera</taxon>
        <taxon>Polyphaga</taxon>
        <taxon>Cucujiformia</taxon>
        <taxon>Curculionidae</taxon>
        <taxon>Ceutorhynchinae</taxon>
        <taxon>Ceutorhynchus</taxon>
    </lineage>
</organism>
<evidence type="ECO:0000313" key="2">
    <source>
        <dbReference type="Proteomes" id="UP001152799"/>
    </source>
</evidence>
<reference evidence="1" key="1">
    <citation type="submission" date="2022-01" db="EMBL/GenBank/DDBJ databases">
        <authorList>
            <person name="King R."/>
        </authorList>
    </citation>
    <scope>NUCLEOTIDE SEQUENCE</scope>
</reference>
<keyword evidence="2" id="KW-1185">Reference proteome</keyword>
<dbReference type="AlphaFoldDB" id="A0A9N9MUG6"/>
<name>A0A9N9MUG6_9CUCU</name>
<dbReference type="OrthoDB" id="6764350at2759"/>
<dbReference type="EMBL" id="OU892282">
    <property type="protein sequence ID" value="CAG9770210.1"/>
    <property type="molecule type" value="Genomic_DNA"/>
</dbReference>
<accession>A0A9N9MUG6</accession>
<protein>
    <submittedName>
        <fullName evidence="1">Uncharacterized protein</fullName>
    </submittedName>
</protein>
<evidence type="ECO:0000313" key="1">
    <source>
        <dbReference type="EMBL" id="CAG9770210.1"/>
    </source>
</evidence>
<proteinExistence type="predicted"/>
<dbReference type="Proteomes" id="UP001152799">
    <property type="component" value="Chromosome 6"/>
</dbReference>